<keyword evidence="2 4" id="KW-0732">Signal</keyword>
<reference evidence="5 6" key="1">
    <citation type="journal article" date="2011" name="Proc. Natl. Acad. Sci. U.S.A.">
        <title>Genome and transcriptome analyses of the mountain pine beetle-fungal symbiont Grosmannia clavigera, a lodgepole pine pathogen.</title>
        <authorList>
            <person name="DiGuistini S."/>
            <person name="Wang Y."/>
            <person name="Liao N.Y."/>
            <person name="Taylor G."/>
            <person name="Tanguay P."/>
            <person name="Feau N."/>
            <person name="Henrissat B."/>
            <person name="Chan S.K."/>
            <person name="Hesse-Orce U."/>
            <person name="Alamouti S.M."/>
            <person name="Tsui C.K.M."/>
            <person name="Docking R.T."/>
            <person name="Levasseur A."/>
            <person name="Haridas S."/>
            <person name="Robertson G."/>
            <person name="Birol I."/>
            <person name="Holt R.A."/>
            <person name="Marra M.A."/>
            <person name="Hamelin R.C."/>
            <person name="Hirst M."/>
            <person name="Jones S.J.M."/>
            <person name="Bohlmann J."/>
            <person name="Breuil C."/>
        </authorList>
    </citation>
    <scope>NUCLEOTIDE SEQUENCE [LARGE SCALE GENOMIC DNA]</scope>
    <source>
        <strain evidence="6">kw1407 / UAMH 11150</strain>
    </source>
</reference>
<dbReference type="InParanoid" id="F0XAT1"/>
<dbReference type="RefSeq" id="XP_014175302.1">
    <property type="nucleotide sequence ID" value="XM_014319827.1"/>
</dbReference>
<feature type="transmembrane region" description="Helical" evidence="3">
    <location>
        <begin position="186"/>
        <end position="212"/>
    </location>
</feature>
<accession>F0XAT1</accession>
<dbReference type="Pfam" id="PF11999">
    <property type="entry name" value="Ice_binding"/>
    <property type="match status" value="1"/>
</dbReference>
<evidence type="ECO:0000313" key="6">
    <source>
        <dbReference type="Proteomes" id="UP000007796"/>
    </source>
</evidence>
<dbReference type="STRING" id="655863.F0XAT1"/>
<evidence type="ECO:0000313" key="5">
    <source>
        <dbReference type="EMBL" id="EFX05820.1"/>
    </source>
</evidence>
<dbReference type="OrthoDB" id="10264374at2759"/>
<feature type="signal peptide" evidence="4">
    <location>
        <begin position="1"/>
        <end position="19"/>
    </location>
</feature>
<keyword evidence="3" id="KW-1133">Transmembrane helix</keyword>
<feature type="chain" id="PRO_5003260344" evidence="4">
    <location>
        <begin position="20"/>
        <end position="213"/>
    </location>
</feature>
<organism evidence="6">
    <name type="scientific">Grosmannia clavigera (strain kw1407 / UAMH 11150)</name>
    <name type="common">Blue stain fungus</name>
    <name type="synonym">Graphiocladiella clavigera</name>
    <dbReference type="NCBI Taxonomy" id="655863"/>
    <lineage>
        <taxon>Eukaryota</taxon>
        <taxon>Fungi</taxon>
        <taxon>Dikarya</taxon>
        <taxon>Ascomycota</taxon>
        <taxon>Pezizomycotina</taxon>
        <taxon>Sordariomycetes</taxon>
        <taxon>Sordariomycetidae</taxon>
        <taxon>Ophiostomatales</taxon>
        <taxon>Ophiostomataceae</taxon>
        <taxon>Leptographium</taxon>
    </lineage>
</organism>
<dbReference type="HOGENOM" id="CLU_082497_0_0_1"/>
<dbReference type="Proteomes" id="UP000007796">
    <property type="component" value="Unassembled WGS sequence"/>
</dbReference>
<dbReference type="GeneID" id="25977038"/>
<keyword evidence="6" id="KW-1185">Reference proteome</keyword>
<sequence length="213" mass="21236">MVLTRFITLALVLAGTGTAQIDLGTALSFGALAGSAVTNTGTSIVNGNVGVSPGTSISGFPPGVVTNGAVHAADATAVEAQNDALAAYNAAVSQDLGVDLTGEDLGGKTLTTGVYSFDTSAQLTGNLVLDAQGNTDSVWIFQIGSSLTTNTSASVILANGASYCNIFWQVGSSATIGTGTSFVGNIIALTSGVTFFVVIYIGVHALSTVVYLS</sequence>
<gene>
    <name evidence="5" type="ORF">CMQ_3889</name>
</gene>
<dbReference type="AlphaFoldDB" id="F0XAT1"/>
<keyword evidence="3" id="KW-0472">Membrane</keyword>
<evidence type="ECO:0000256" key="3">
    <source>
        <dbReference type="SAM" id="Phobius"/>
    </source>
</evidence>
<evidence type="ECO:0000256" key="4">
    <source>
        <dbReference type="SAM" id="SignalP"/>
    </source>
</evidence>
<evidence type="ECO:0000256" key="1">
    <source>
        <dbReference type="ARBA" id="ARBA00005445"/>
    </source>
</evidence>
<proteinExistence type="inferred from homology"/>
<comment type="similarity">
    <text evidence="1">Belongs to the ice-binding protein family.</text>
</comment>
<name>F0XAT1_GROCL</name>
<dbReference type="eggNOG" id="ENOG502SDY2">
    <property type="taxonomic scope" value="Eukaryota"/>
</dbReference>
<dbReference type="InterPro" id="IPR021884">
    <property type="entry name" value="Ice-bd_prot"/>
</dbReference>
<evidence type="ECO:0000256" key="2">
    <source>
        <dbReference type="ARBA" id="ARBA00022729"/>
    </source>
</evidence>
<keyword evidence="3" id="KW-0812">Transmembrane</keyword>
<protein>
    <submittedName>
        <fullName evidence="5">Outer membrane autotransporter barrel</fullName>
    </submittedName>
</protein>
<dbReference type="EMBL" id="GL629735">
    <property type="protein sequence ID" value="EFX05820.1"/>
    <property type="molecule type" value="Genomic_DNA"/>
</dbReference>